<dbReference type="PROSITE" id="PS51257">
    <property type="entry name" value="PROKAR_LIPOPROTEIN"/>
    <property type="match status" value="1"/>
</dbReference>
<dbReference type="AlphaFoldDB" id="A0A8J3PY44"/>
<dbReference type="InterPro" id="IPR011042">
    <property type="entry name" value="6-blade_b-propeller_TolB-like"/>
</dbReference>
<dbReference type="Gene3D" id="2.120.10.30">
    <property type="entry name" value="TolB, C-terminal domain"/>
    <property type="match status" value="1"/>
</dbReference>
<dbReference type="Proteomes" id="UP000630097">
    <property type="component" value="Unassembled WGS sequence"/>
</dbReference>
<dbReference type="EMBL" id="BONV01000037">
    <property type="protein sequence ID" value="GIG83281.1"/>
    <property type="molecule type" value="Genomic_DNA"/>
</dbReference>
<organism evidence="2 3">
    <name type="scientific">Planotetraspora kaengkrachanensis</name>
    <dbReference type="NCBI Taxonomy" id="575193"/>
    <lineage>
        <taxon>Bacteria</taxon>
        <taxon>Bacillati</taxon>
        <taxon>Actinomycetota</taxon>
        <taxon>Actinomycetes</taxon>
        <taxon>Streptosporangiales</taxon>
        <taxon>Streptosporangiaceae</taxon>
        <taxon>Planotetraspora</taxon>
    </lineage>
</organism>
<sequence length="320" mass="32838">MREFLRPLAVTGAAAALIAACSSAPVSGTVHRPADTGGAAETPQPPAKGAAYVRHGEDGTKQIVWDRPDGKPRVETLADGRPLTQVAVSPDGSRAAWILDGELHVTHYFGAGRDVEDRVVASDAGIAPCETPVFSPDSATVAYSVRSDSGEPAVATVAVDGTGGRVVGPSEGICHLAWSGDGRFLAGYAGTTEGVYLLDTTTGAAHRAAGIELAKHVQSLSPDGGRVVVHRIGPEDPGGDGAWPPGFPPTIVDTRTGKKVAIPVGGTLIGAMYLHDGRLAVRVKGSAHNTIVIVGTDGAVERRTGEPVRFKDDSLVTVLG</sequence>
<gene>
    <name evidence="2" type="ORF">Pka01_64080</name>
</gene>
<evidence type="ECO:0000313" key="3">
    <source>
        <dbReference type="Proteomes" id="UP000630097"/>
    </source>
</evidence>
<feature type="region of interest" description="Disordered" evidence="1">
    <location>
        <begin position="26"/>
        <end position="52"/>
    </location>
</feature>
<dbReference type="RefSeq" id="WP_203886598.1">
    <property type="nucleotide sequence ID" value="NZ_BAABHH010000026.1"/>
</dbReference>
<comment type="caution">
    <text evidence="2">The sequence shown here is derived from an EMBL/GenBank/DDBJ whole genome shotgun (WGS) entry which is preliminary data.</text>
</comment>
<accession>A0A8J3PY44</accession>
<protein>
    <recommendedName>
        <fullName evidence="4">WD40 repeat domain-containing protein</fullName>
    </recommendedName>
</protein>
<evidence type="ECO:0008006" key="4">
    <source>
        <dbReference type="Google" id="ProtNLM"/>
    </source>
</evidence>
<evidence type="ECO:0000313" key="2">
    <source>
        <dbReference type="EMBL" id="GIG83281.1"/>
    </source>
</evidence>
<reference evidence="2 3" key="1">
    <citation type="submission" date="2021-01" db="EMBL/GenBank/DDBJ databases">
        <title>Whole genome shotgun sequence of Planotetraspora kaengkrachanensis NBRC 104272.</title>
        <authorList>
            <person name="Komaki H."/>
            <person name="Tamura T."/>
        </authorList>
    </citation>
    <scope>NUCLEOTIDE SEQUENCE [LARGE SCALE GENOMIC DNA]</scope>
    <source>
        <strain evidence="2 3">NBRC 104272</strain>
    </source>
</reference>
<dbReference type="SUPFAM" id="SSF82171">
    <property type="entry name" value="DPP6 N-terminal domain-like"/>
    <property type="match status" value="1"/>
</dbReference>
<keyword evidence="3" id="KW-1185">Reference proteome</keyword>
<proteinExistence type="predicted"/>
<evidence type="ECO:0000256" key="1">
    <source>
        <dbReference type="SAM" id="MobiDB-lite"/>
    </source>
</evidence>
<name>A0A8J3PY44_9ACTN</name>